<reference evidence="3 4" key="1">
    <citation type="journal article" date="2020" name="Mol. Plant">
        <title>The Chromosome-Based Rubber Tree Genome Provides New Insights into Spurge Genome Evolution and Rubber Biosynthesis.</title>
        <authorList>
            <person name="Liu J."/>
            <person name="Shi C."/>
            <person name="Shi C.C."/>
            <person name="Li W."/>
            <person name="Zhang Q.J."/>
            <person name="Zhang Y."/>
            <person name="Li K."/>
            <person name="Lu H.F."/>
            <person name="Shi C."/>
            <person name="Zhu S.T."/>
            <person name="Xiao Z.Y."/>
            <person name="Nan H."/>
            <person name="Yue Y."/>
            <person name="Zhu X.G."/>
            <person name="Wu Y."/>
            <person name="Hong X.N."/>
            <person name="Fan G.Y."/>
            <person name="Tong Y."/>
            <person name="Zhang D."/>
            <person name="Mao C.L."/>
            <person name="Liu Y.L."/>
            <person name="Hao S.J."/>
            <person name="Liu W.Q."/>
            <person name="Lv M.Q."/>
            <person name="Zhang H.B."/>
            <person name="Liu Y."/>
            <person name="Hu-Tang G.R."/>
            <person name="Wang J.P."/>
            <person name="Wang J.H."/>
            <person name="Sun Y.H."/>
            <person name="Ni S.B."/>
            <person name="Chen W.B."/>
            <person name="Zhang X.C."/>
            <person name="Jiao Y.N."/>
            <person name="Eichler E.E."/>
            <person name="Li G.H."/>
            <person name="Liu X."/>
            <person name="Gao L.Z."/>
        </authorList>
    </citation>
    <scope>NUCLEOTIDE SEQUENCE [LARGE SCALE GENOMIC DNA]</scope>
    <source>
        <strain evidence="4">cv. GT1</strain>
        <tissue evidence="3">Leaf</tissue>
    </source>
</reference>
<feature type="chain" id="PRO_5025365389" description="DUF4216 domain-containing protein" evidence="1">
    <location>
        <begin position="20"/>
        <end position="300"/>
    </location>
</feature>
<protein>
    <recommendedName>
        <fullName evidence="2">DUF4216 domain-containing protein</fullName>
    </recommendedName>
</protein>
<dbReference type="PANTHER" id="PTHR48258:SF15">
    <property type="entry name" value="OS02G0543900 PROTEIN"/>
    <property type="match status" value="1"/>
</dbReference>
<dbReference type="AlphaFoldDB" id="A0A6A6LFV4"/>
<proteinExistence type="predicted"/>
<evidence type="ECO:0000259" key="2">
    <source>
        <dbReference type="Pfam" id="PF13952"/>
    </source>
</evidence>
<evidence type="ECO:0000313" key="4">
    <source>
        <dbReference type="Proteomes" id="UP000467840"/>
    </source>
</evidence>
<dbReference type="InterPro" id="IPR025312">
    <property type="entry name" value="DUF4216"/>
</dbReference>
<sequence>MMTKEALICLIRIIHFAFAWSSFRENNGERLNDMLWNATTLYILHNCIEVEPFVEEHKKYLSDLALPMLRRCINMILFIGSTIRFHTIQREKSKQTQNSGVVYDITREGSGYKRDHHGMIGINTSRKLNIDEPFVLASQATQAFYVRRMKDPAWSFVIETKPKNVFEVPEEDEPYQELEAQLHDTHTMDDGNDEVQMAKRNRNQDYSQFITPEAVHEISNLFHQHIHGDWINFTEYPKTELDTLFARFKESGFTYTCFEEELREVFTLYVKNRYTDWMSKLRKKVFDKYETIEECYKHSP</sequence>
<comment type="caution">
    <text evidence="3">The sequence shown here is derived from an EMBL/GenBank/DDBJ whole genome shotgun (WGS) entry which is preliminary data.</text>
</comment>
<feature type="signal peptide" evidence="1">
    <location>
        <begin position="1"/>
        <end position="19"/>
    </location>
</feature>
<keyword evidence="1" id="KW-0732">Signal</keyword>
<evidence type="ECO:0000313" key="3">
    <source>
        <dbReference type="EMBL" id="KAF2299884.1"/>
    </source>
</evidence>
<dbReference type="PANTHER" id="PTHR48258">
    <property type="entry name" value="DUF4218 DOMAIN-CONTAINING PROTEIN-RELATED"/>
    <property type="match status" value="1"/>
</dbReference>
<name>A0A6A6LFV4_HEVBR</name>
<feature type="domain" description="DUF4216" evidence="2">
    <location>
        <begin position="107"/>
        <end position="157"/>
    </location>
</feature>
<keyword evidence="4" id="KW-1185">Reference proteome</keyword>
<dbReference type="EMBL" id="JAAGAX010000010">
    <property type="protein sequence ID" value="KAF2299884.1"/>
    <property type="molecule type" value="Genomic_DNA"/>
</dbReference>
<dbReference type="Pfam" id="PF13952">
    <property type="entry name" value="DUF4216"/>
    <property type="match status" value="1"/>
</dbReference>
<accession>A0A6A6LFV4</accession>
<evidence type="ECO:0000256" key="1">
    <source>
        <dbReference type="SAM" id="SignalP"/>
    </source>
</evidence>
<dbReference type="Proteomes" id="UP000467840">
    <property type="component" value="Chromosome 4"/>
</dbReference>
<gene>
    <name evidence="3" type="ORF">GH714_005658</name>
</gene>
<organism evidence="3 4">
    <name type="scientific">Hevea brasiliensis</name>
    <name type="common">Para rubber tree</name>
    <name type="synonym">Siphonia brasiliensis</name>
    <dbReference type="NCBI Taxonomy" id="3981"/>
    <lineage>
        <taxon>Eukaryota</taxon>
        <taxon>Viridiplantae</taxon>
        <taxon>Streptophyta</taxon>
        <taxon>Embryophyta</taxon>
        <taxon>Tracheophyta</taxon>
        <taxon>Spermatophyta</taxon>
        <taxon>Magnoliopsida</taxon>
        <taxon>eudicotyledons</taxon>
        <taxon>Gunneridae</taxon>
        <taxon>Pentapetalae</taxon>
        <taxon>rosids</taxon>
        <taxon>fabids</taxon>
        <taxon>Malpighiales</taxon>
        <taxon>Euphorbiaceae</taxon>
        <taxon>Crotonoideae</taxon>
        <taxon>Micrandreae</taxon>
        <taxon>Hevea</taxon>
    </lineage>
</organism>